<dbReference type="SUPFAM" id="SSF55486">
    <property type="entry name" value="Metalloproteases ('zincins'), catalytic domain"/>
    <property type="match status" value="1"/>
</dbReference>
<dbReference type="Gene3D" id="3.40.390.10">
    <property type="entry name" value="Collagenase (Catalytic Domain)"/>
    <property type="match status" value="1"/>
</dbReference>
<comment type="caution">
    <text evidence="1">Lacks conserved residue(s) required for the propagation of feature annotation.</text>
</comment>
<evidence type="ECO:0000259" key="2">
    <source>
        <dbReference type="PROSITE" id="PS50215"/>
    </source>
</evidence>
<reference evidence="3" key="1">
    <citation type="submission" date="2016-07" db="EMBL/GenBank/DDBJ databases">
        <title>Salivary Glands transcriptome analysis on engorged females of Ornithodoros brasiliensis (Acari:Argasidae).</title>
        <authorList>
            <person name="Simons S.M."/>
            <person name="Carvalho E."/>
            <person name="Junqueira-de-Azevedo I."/>
            <person name="Ho P.L."/>
            <person name="Giovanni D."/>
            <person name="Mendonca R."/>
            <person name="Onofrio V."/>
            <person name="Landulfo G."/>
            <person name="Ramirez D."/>
            <person name="Barros-Battesti D."/>
        </authorList>
    </citation>
    <scope>NUCLEOTIDE SEQUENCE</scope>
    <source>
        <strain evidence="3">Female</strain>
        <tissue evidence="3">Salivary gland</tissue>
    </source>
</reference>
<dbReference type="Pfam" id="PF01421">
    <property type="entry name" value="Reprolysin"/>
    <property type="match status" value="1"/>
</dbReference>
<dbReference type="EMBL" id="GETE01000461">
    <property type="protein sequence ID" value="JAT79095.1"/>
    <property type="molecule type" value="Transcribed_RNA"/>
</dbReference>
<name>A0A1D2AJJ5_ORNBR</name>
<feature type="domain" description="Peptidase M12B" evidence="2">
    <location>
        <begin position="74"/>
        <end position="298"/>
    </location>
</feature>
<dbReference type="InterPro" id="IPR024079">
    <property type="entry name" value="MetalloPept_cat_dom_sf"/>
</dbReference>
<keyword evidence="3" id="KW-0645">Protease</keyword>
<accession>A0A1D2AJJ5</accession>
<evidence type="ECO:0000256" key="1">
    <source>
        <dbReference type="PROSITE-ProRule" id="PRU00276"/>
    </source>
</evidence>
<dbReference type="InterPro" id="IPR001590">
    <property type="entry name" value="Peptidase_M12B"/>
</dbReference>
<keyword evidence="3" id="KW-0482">Metalloprotease</keyword>
<dbReference type="PROSITE" id="PS51257">
    <property type="entry name" value="PROKAR_LIPOPROTEIN"/>
    <property type="match status" value="1"/>
</dbReference>
<organism evidence="3">
    <name type="scientific">Ornithodoros brasiliensis</name>
    <name type="common">Mouro tick</name>
    <dbReference type="NCBI Taxonomy" id="888526"/>
    <lineage>
        <taxon>Eukaryota</taxon>
        <taxon>Metazoa</taxon>
        <taxon>Ecdysozoa</taxon>
        <taxon>Arthropoda</taxon>
        <taxon>Chelicerata</taxon>
        <taxon>Arachnida</taxon>
        <taxon>Acari</taxon>
        <taxon>Parasitiformes</taxon>
        <taxon>Ixodida</taxon>
        <taxon>Ixodoidea</taxon>
        <taxon>Argasidae</taxon>
        <taxon>Ornithodorinae</taxon>
        <taxon>Ornithodoros</taxon>
    </lineage>
</organism>
<dbReference type="GO" id="GO:0004222">
    <property type="term" value="F:metalloendopeptidase activity"/>
    <property type="evidence" value="ECO:0007669"/>
    <property type="project" value="InterPro"/>
</dbReference>
<sequence>MFEVDRFVIAQGASGACSRMLVNVAEFALRRMAFLPLAVAVIGIISLNLATHAVHACNDNGGTPAPVVHFRPGMDLGVHVFTDANFTRRFKTPVDVESYVLKFFKSVFLRFRATHESLNLRLVNITVLNDTSVETDCFDYHDHKYKPLRNWVTIKYLHLDKSLDKFKKCTKNNRSAVYLEEEVPLIYVLTGHDTAKDVNGALKRYTGASQAQGGICTDYNVAIGRDDGRSYLGVLTAVRELGHLMGSKYDGWRLDNNKYVTDCHQASRHIMSYYENSQSSHTFSTCSKLEMEAALRNYTCKRSTSDVNLINSSIQYPGEGMSRDVQCKKYMTNYTTVGK</sequence>
<dbReference type="GO" id="GO:0006508">
    <property type="term" value="P:proteolysis"/>
    <property type="evidence" value="ECO:0007669"/>
    <property type="project" value="UniProtKB-KW"/>
</dbReference>
<protein>
    <submittedName>
        <fullName evidence="3">Salivary gland metalloprotease</fullName>
    </submittedName>
</protein>
<dbReference type="AlphaFoldDB" id="A0A1D2AJJ5"/>
<feature type="active site" evidence="1">
    <location>
        <position position="240"/>
    </location>
</feature>
<dbReference type="PROSITE" id="PS50215">
    <property type="entry name" value="ADAM_MEPRO"/>
    <property type="match status" value="1"/>
</dbReference>
<proteinExistence type="predicted"/>
<keyword evidence="3" id="KW-0378">Hydrolase</keyword>
<evidence type="ECO:0000313" key="3">
    <source>
        <dbReference type="EMBL" id="JAT79095.1"/>
    </source>
</evidence>